<accession>A0A9N9K9L3</accession>
<dbReference type="SUPFAM" id="SSF101908">
    <property type="entry name" value="Putative isomerase YbhE"/>
    <property type="match status" value="1"/>
</dbReference>
<gene>
    <name evidence="1" type="ORF">CPELLU_LOCUS19401</name>
</gene>
<dbReference type="AlphaFoldDB" id="A0A9N9K9L3"/>
<evidence type="ECO:0000313" key="1">
    <source>
        <dbReference type="EMBL" id="CAG8818043.1"/>
    </source>
</evidence>
<feature type="non-terminal residue" evidence="1">
    <location>
        <position position="225"/>
    </location>
</feature>
<dbReference type="EMBL" id="CAJVQA010046213">
    <property type="protein sequence ID" value="CAG8818043.1"/>
    <property type="molecule type" value="Genomic_DNA"/>
</dbReference>
<dbReference type="Proteomes" id="UP000789759">
    <property type="component" value="Unassembled WGS sequence"/>
</dbReference>
<protein>
    <submittedName>
        <fullName evidence="1">12391_t:CDS:1</fullName>
    </submittedName>
</protein>
<organism evidence="1 2">
    <name type="scientific">Cetraspora pellucida</name>
    <dbReference type="NCBI Taxonomy" id="1433469"/>
    <lineage>
        <taxon>Eukaryota</taxon>
        <taxon>Fungi</taxon>
        <taxon>Fungi incertae sedis</taxon>
        <taxon>Mucoromycota</taxon>
        <taxon>Glomeromycotina</taxon>
        <taxon>Glomeromycetes</taxon>
        <taxon>Diversisporales</taxon>
        <taxon>Gigasporaceae</taxon>
        <taxon>Cetraspora</taxon>
    </lineage>
</organism>
<evidence type="ECO:0000313" key="2">
    <source>
        <dbReference type="Proteomes" id="UP000789759"/>
    </source>
</evidence>
<reference evidence="1" key="1">
    <citation type="submission" date="2021-06" db="EMBL/GenBank/DDBJ databases">
        <authorList>
            <person name="Kallberg Y."/>
            <person name="Tangrot J."/>
            <person name="Rosling A."/>
        </authorList>
    </citation>
    <scope>NUCLEOTIDE SEQUENCE</scope>
    <source>
        <strain evidence="1">FL966</strain>
    </source>
</reference>
<dbReference type="Gene3D" id="2.130.10.10">
    <property type="entry name" value="YVTN repeat-like/Quinoprotein amine dehydrogenase"/>
    <property type="match status" value="1"/>
</dbReference>
<proteinExistence type="predicted"/>
<name>A0A9N9K9L3_9GLOM</name>
<dbReference type="InterPro" id="IPR015943">
    <property type="entry name" value="WD40/YVTN_repeat-like_dom_sf"/>
</dbReference>
<keyword evidence="2" id="KW-1185">Reference proteome</keyword>
<sequence length="225" mass="26104">METAQPYIHHKKEETNEFELDIDVEPHNGYPITQIVCSPKMEYAATLSEFDKSVVLWSIDLKSHSLEYENIISINNIDVGPGTSTTFTVSDDGFVAMKLRRLNPRNFEIYNLKIEIEISPLYFPYLHKNISHLSFITNGNLVTISTNEHKAYILFPKKTNDNVKWIFKSMIELKNFSTSDKIYIAPKGKLIFFKEETYEITIWNLETLMIEAQILLDWNLISSAL</sequence>
<dbReference type="OrthoDB" id="2392335at2759"/>
<comment type="caution">
    <text evidence="1">The sequence shown here is derived from an EMBL/GenBank/DDBJ whole genome shotgun (WGS) entry which is preliminary data.</text>
</comment>